<dbReference type="Proteomes" id="UP000019402">
    <property type="component" value="Unassembled WGS sequence"/>
</dbReference>
<dbReference type="AlphaFoldDB" id="W7Y633"/>
<feature type="signal peptide" evidence="1">
    <location>
        <begin position="1"/>
        <end position="21"/>
    </location>
</feature>
<comment type="caution">
    <text evidence="2">The sequence shown here is derived from an EMBL/GenBank/DDBJ whole genome shotgun (WGS) entry which is preliminary data.</text>
</comment>
<name>W7Y633_9BACT</name>
<dbReference type="EMBL" id="BAMD01000027">
    <property type="protein sequence ID" value="GAF03607.1"/>
    <property type="molecule type" value="Genomic_DNA"/>
</dbReference>
<dbReference type="STRING" id="869213.GCA_000517085_01746"/>
<dbReference type="RefSeq" id="WP_027471496.1">
    <property type="nucleotide sequence ID" value="NZ_BAMD01000027.1"/>
</dbReference>
<dbReference type="Gene3D" id="2.40.50.870">
    <property type="entry name" value="Protein of unknown function (DUF3299)"/>
    <property type="match status" value="1"/>
</dbReference>
<dbReference type="OrthoDB" id="1348500at2"/>
<protein>
    <recommendedName>
        <fullName evidence="4">DUF3299 domain-containing protein</fullName>
    </recommendedName>
</protein>
<sequence>MKKLILIFGWCFIVWPMAVSGQTSPNKNAWETLLNDVKIKYVYSIKYGTYLPKPKFGKDLVQLEGKEITLKGFFLPVDITGNIKVISYKPMEMCFFCTGSGIETIIEINTNEDYDYRFKRLKTDDYILIKGVLTLNKDDYEHLVYVLNNVELVKVIK</sequence>
<organism evidence="2 3">
    <name type="scientific">Saccharicrinis fermentans DSM 9555 = JCM 21142</name>
    <dbReference type="NCBI Taxonomy" id="869213"/>
    <lineage>
        <taxon>Bacteria</taxon>
        <taxon>Pseudomonadati</taxon>
        <taxon>Bacteroidota</taxon>
        <taxon>Bacteroidia</taxon>
        <taxon>Marinilabiliales</taxon>
        <taxon>Marinilabiliaceae</taxon>
        <taxon>Saccharicrinis</taxon>
    </lineage>
</organism>
<accession>W7Y633</accession>
<dbReference type="eggNOG" id="COG3495">
    <property type="taxonomic scope" value="Bacteria"/>
</dbReference>
<keyword evidence="1" id="KW-0732">Signal</keyword>
<evidence type="ECO:0000256" key="1">
    <source>
        <dbReference type="SAM" id="SignalP"/>
    </source>
</evidence>
<proteinExistence type="predicted"/>
<reference evidence="2 3" key="1">
    <citation type="journal article" date="2014" name="Genome Announc.">
        <title>Draft Genome Sequence of Cytophaga fermentans JCM 21142T, a Facultative Anaerobe Isolated from Marine Mud.</title>
        <authorList>
            <person name="Starns D."/>
            <person name="Oshima K."/>
            <person name="Suda W."/>
            <person name="Iino T."/>
            <person name="Yuki M."/>
            <person name="Inoue J."/>
            <person name="Kitamura K."/>
            <person name="Iida T."/>
            <person name="Darby A."/>
            <person name="Hattori M."/>
            <person name="Ohkuma M."/>
        </authorList>
    </citation>
    <scope>NUCLEOTIDE SEQUENCE [LARGE SCALE GENOMIC DNA]</scope>
    <source>
        <strain evidence="2 3">JCM 21142</strain>
    </source>
</reference>
<keyword evidence="3" id="KW-1185">Reference proteome</keyword>
<evidence type="ECO:0008006" key="4">
    <source>
        <dbReference type="Google" id="ProtNLM"/>
    </source>
</evidence>
<feature type="chain" id="PRO_5004903981" description="DUF3299 domain-containing protein" evidence="1">
    <location>
        <begin position="22"/>
        <end position="157"/>
    </location>
</feature>
<evidence type="ECO:0000313" key="2">
    <source>
        <dbReference type="EMBL" id="GAF03607.1"/>
    </source>
</evidence>
<gene>
    <name evidence="2" type="ORF">JCM21142_52285</name>
</gene>
<evidence type="ECO:0000313" key="3">
    <source>
        <dbReference type="Proteomes" id="UP000019402"/>
    </source>
</evidence>